<evidence type="ECO:0000256" key="2">
    <source>
        <dbReference type="ARBA" id="ARBA00012483"/>
    </source>
</evidence>
<evidence type="ECO:0000256" key="9">
    <source>
        <dbReference type="PROSITE-ProRule" id="PRU00175"/>
    </source>
</evidence>
<evidence type="ECO:0000259" key="11">
    <source>
        <dbReference type="PROSITE" id="PS50089"/>
    </source>
</evidence>
<dbReference type="InterPro" id="IPR013083">
    <property type="entry name" value="Znf_RING/FYVE/PHD"/>
</dbReference>
<keyword evidence="13" id="KW-1185">Reference proteome</keyword>
<evidence type="ECO:0000256" key="1">
    <source>
        <dbReference type="ARBA" id="ARBA00000900"/>
    </source>
</evidence>
<keyword evidence="6" id="KW-0862">Zinc</keyword>
<keyword evidence="5 9" id="KW-0863">Zinc-finger</keyword>
<accession>A0AAN7NNX0</accession>
<dbReference type="GO" id="GO:0008270">
    <property type="term" value="F:zinc ion binding"/>
    <property type="evidence" value="ECO:0007669"/>
    <property type="project" value="UniProtKB-KW"/>
</dbReference>
<feature type="compositionally biased region" description="Basic and acidic residues" evidence="10">
    <location>
        <begin position="241"/>
        <end position="273"/>
    </location>
</feature>
<dbReference type="GO" id="GO:0000209">
    <property type="term" value="P:protein polyubiquitination"/>
    <property type="evidence" value="ECO:0007669"/>
    <property type="project" value="TreeGrafter"/>
</dbReference>
<name>A0AAN7NNX0_MYCAM</name>
<sequence>MPPESHNHSVMSLAMGSYICQCRVLPAAHETSGPVGSTRAIESCQRHARRRERPAAEEPPSPASGTRAFESRQWHPSSPASGRRDIKSHQQLTGHQVPAAALEASRHEPAAPGAARTCRRGDTCPICLGPLESSAGVDPCWHAFCHACIQRWAATAAAATCPLCRGPIMAIRRLQVEDDHAGVARRRRGRFHPYAGPSRQERQQGPGGPRRRRSSAEHGERSPPVPRQHVRSRSWQQDGDGGSRLRYPPETREDPSWLRRVQEEEPGSGDHARRLPWLRF</sequence>
<dbReference type="InterPro" id="IPR017907">
    <property type="entry name" value="Znf_RING_CS"/>
</dbReference>
<dbReference type="PROSITE" id="PS00518">
    <property type="entry name" value="ZF_RING_1"/>
    <property type="match status" value="1"/>
</dbReference>
<dbReference type="GO" id="GO:0061630">
    <property type="term" value="F:ubiquitin protein ligase activity"/>
    <property type="evidence" value="ECO:0007669"/>
    <property type="project" value="UniProtKB-EC"/>
</dbReference>
<gene>
    <name evidence="12" type="ORF">QYF61_010806</name>
</gene>
<dbReference type="Gene3D" id="3.30.40.10">
    <property type="entry name" value="Zinc/RING finger domain, C3HC4 (zinc finger)"/>
    <property type="match status" value="1"/>
</dbReference>
<dbReference type="EMBL" id="JAUNZN010000006">
    <property type="protein sequence ID" value="KAK4819712.1"/>
    <property type="molecule type" value="Genomic_DNA"/>
</dbReference>
<keyword evidence="8" id="KW-0804">Transcription</keyword>
<dbReference type="AlphaFoldDB" id="A0AAN7NNX0"/>
<dbReference type="PANTHER" id="PTHR46077">
    <property type="entry name" value="E3 UBIQUITIN-PROTEIN LIGASE TOPORS"/>
    <property type="match status" value="1"/>
</dbReference>
<evidence type="ECO:0000256" key="4">
    <source>
        <dbReference type="ARBA" id="ARBA00022723"/>
    </source>
</evidence>
<dbReference type="GO" id="GO:0006513">
    <property type="term" value="P:protein monoubiquitination"/>
    <property type="evidence" value="ECO:0007669"/>
    <property type="project" value="TreeGrafter"/>
</dbReference>
<comment type="caution">
    <text evidence="12">The sequence shown here is derived from an EMBL/GenBank/DDBJ whole genome shotgun (WGS) entry which is preliminary data.</text>
</comment>
<protein>
    <recommendedName>
        <fullName evidence="2">RING-type E3 ubiquitin transferase</fullName>
        <ecNumber evidence="2">2.3.2.27</ecNumber>
    </recommendedName>
</protein>
<feature type="region of interest" description="Disordered" evidence="10">
    <location>
        <begin position="29"/>
        <end position="96"/>
    </location>
</feature>
<dbReference type="SUPFAM" id="SSF57850">
    <property type="entry name" value="RING/U-box"/>
    <property type="match status" value="1"/>
</dbReference>
<keyword evidence="7" id="KW-0805">Transcription regulation</keyword>
<keyword evidence="3" id="KW-0808">Transferase</keyword>
<dbReference type="Proteomes" id="UP001333110">
    <property type="component" value="Unassembled WGS sequence"/>
</dbReference>
<keyword evidence="4" id="KW-0479">Metal-binding</keyword>
<dbReference type="PANTHER" id="PTHR46077:SF1">
    <property type="entry name" value="TOP1 BINDING ARGININE_SERINE RICH PROTEIN, E3 UBIQUITIN LIGASE"/>
    <property type="match status" value="1"/>
</dbReference>
<evidence type="ECO:0000313" key="13">
    <source>
        <dbReference type="Proteomes" id="UP001333110"/>
    </source>
</evidence>
<evidence type="ECO:0000256" key="10">
    <source>
        <dbReference type="SAM" id="MobiDB-lite"/>
    </source>
</evidence>
<dbReference type="Pfam" id="PF13639">
    <property type="entry name" value="zf-RING_2"/>
    <property type="match status" value="1"/>
</dbReference>
<feature type="domain" description="RING-type" evidence="11">
    <location>
        <begin position="124"/>
        <end position="165"/>
    </location>
</feature>
<evidence type="ECO:0000256" key="8">
    <source>
        <dbReference type="ARBA" id="ARBA00023163"/>
    </source>
</evidence>
<reference evidence="12 13" key="1">
    <citation type="journal article" date="2023" name="J. Hered.">
        <title>Chromosome-level genome of the wood stork (Mycteria americana) provides insight into avian chromosome evolution.</title>
        <authorList>
            <person name="Flamio R. Jr."/>
            <person name="Ramstad K.M."/>
        </authorList>
    </citation>
    <scope>NUCLEOTIDE SEQUENCE [LARGE SCALE GENOMIC DNA]</scope>
    <source>
        <strain evidence="12">JAX WOST 10</strain>
    </source>
</reference>
<dbReference type="InterPro" id="IPR001841">
    <property type="entry name" value="Znf_RING"/>
</dbReference>
<evidence type="ECO:0000313" key="12">
    <source>
        <dbReference type="EMBL" id="KAK4819712.1"/>
    </source>
</evidence>
<evidence type="ECO:0000256" key="6">
    <source>
        <dbReference type="ARBA" id="ARBA00022833"/>
    </source>
</evidence>
<feature type="region of interest" description="Disordered" evidence="10">
    <location>
        <begin position="182"/>
        <end position="280"/>
    </location>
</feature>
<dbReference type="SMART" id="SM00184">
    <property type="entry name" value="RING"/>
    <property type="match status" value="1"/>
</dbReference>
<dbReference type="EC" id="2.3.2.27" evidence="2"/>
<proteinExistence type="predicted"/>
<evidence type="ECO:0000256" key="5">
    <source>
        <dbReference type="ARBA" id="ARBA00022771"/>
    </source>
</evidence>
<organism evidence="12 13">
    <name type="scientific">Mycteria americana</name>
    <name type="common">Wood stork</name>
    <dbReference type="NCBI Taxonomy" id="33587"/>
    <lineage>
        <taxon>Eukaryota</taxon>
        <taxon>Metazoa</taxon>
        <taxon>Chordata</taxon>
        <taxon>Craniata</taxon>
        <taxon>Vertebrata</taxon>
        <taxon>Euteleostomi</taxon>
        <taxon>Archelosauria</taxon>
        <taxon>Archosauria</taxon>
        <taxon>Dinosauria</taxon>
        <taxon>Saurischia</taxon>
        <taxon>Theropoda</taxon>
        <taxon>Coelurosauria</taxon>
        <taxon>Aves</taxon>
        <taxon>Neognathae</taxon>
        <taxon>Neoaves</taxon>
        <taxon>Aequornithes</taxon>
        <taxon>Ciconiiformes</taxon>
        <taxon>Ciconiidae</taxon>
        <taxon>Mycteria</taxon>
    </lineage>
</organism>
<comment type="catalytic activity">
    <reaction evidence="1">
        <text>S-ubiquitinyl-[E2 ubiquitin-conjugating enzyme]-L-cysteine + [acceptor protein]-L-lysine = [E2 ubiquitin-conjugating enzyme]-L-cysteine + N(6)-ubiquitinyl-[acceptor protein]-L-lysine.</text>
        <dbReference type="EC" id="2.3.2.27"/>
    </reaction>
</comment>
<evidence type="ECO:0000256" key="3">
    <source>
        <dbReference type="ARBA" id="ARBA00022679"/>
    </source>
</evidence>
<dbReference type="PROSITE" id="PS50089">
    <property type="entry name" value="ZF_RING_2"/>
    <property type="match status" value="1"/>
</dbReference>
<evidence type="ECO:0000256" key="7">
    <source>
        <dbReference type="ARBA" id="ARBA00023015"/>
    </source>
</evidence>